<accession>A0AAD6WTJ9</accession>
<dbReference type="EMBL" id="JARJCM010000262">
    <property type="protein sequence ID" value="KAJ7020454.1"/>
    <property type="molecule type" value="Genomic_DNA"/>
</dbReference>
<proteinExistence type="predicted"/>
<protein>
    <submittedName>
        <fullName evidence="2">Uncharacterized protein</fullName>
    </submittedName>
</protein>
<name>A0AAD6WTJ9_9AGAR</name>
<keyword evidence="3" id="KW-1185">Reference proteome</keyword>
<evidence type="ECO:0000313" key="2">
    <source>
        <dbReference type="EMBL" id="KAJ7020454.1"/>
    </source>
</evidence>
<dbReference type="AlphaFoldDB" id="A0AAD6WTJ9"/>
<sequence length="894" mass="98069">MRTLWRMKSPVFPQLMAEVEDQQPSLKILEDLQGSGLPLPVSHALLTPRLARLLPVGAALAASAAAVLLFPSPHPKPSAISPATRWNRVRPATIPGSATLLPHPLPLLIHIGKASAFKLHVGDFGRTPCVCNAPWFHHEALGETLASVSLGPPVPPPPAPPLPRVPPPLNPLQASLPPPVSTFTGPLSSGAATANENRNAAIARHFPPKPKNISRPTHTHSGPLTASSSPPFSVLVALWPNVIPGSTADDGDATIDFAFTIDQFTEMLLMLKTHGLAFLATLPSGDQGDIVQELSSQLDAQLTAHNLVLPMAPGSSNNSGTLWFRRLWIVLDSSRRKNVYTFAQHAKANANNFNKKLILEMNAKFVNPDVEHRGIPLVNLGIRYGPVKGALPRTLSGAALVDAAALDDLHSCLGQRLLYDLPHSGREYDPQCLGVLCPDESLPPVIPQQSPFVIPLVVRPREHRSGLDPQKFIEVLSSDDDEFVPQPLLPPRSITLPQAVRAPAPPPSPPAQITLATGDSIQAWHRSIWLDVPTVLDTAIVRIEGHNISAMAEYIIAVFLHLRRKVLDLTSSFPRPPNIHDPRVDMTHCSFLQAEPYHSYTVRHTVGSVGRGVEHAVWRTILESVVNNEQLWRPSTVEPEHTTFVLSPISSPHRDAQFYVHAQLIAIQMYYYGHGLSIGLWPVLAMALGHQSMLLEQAFVQLVSPSLAVELRPWFALRLEDPMPTALTHPACRLVMETLDIQPSLIRSVRTKVQHDDITVKLMAHKVFGYDTDTLWTNTDFVAAYTGFNMPLSESHGFSHLNVSDTSRRAESSDRMSTNAEAQDDPDMPELESISSDKDLSDSDDLAPILRRPQSLPEGLSAFGMMHCDFRDFNQNDARRMFVVYPLVGVSRSR</sequence>
<organism evidence="2 3">
    <name type="scientific">Mycena alexandri</name>
    <dbReference type="NCBI Taxonomy" id="1745969"/>
    <lineage>
        <taxon>Eukaryota</taxon>
        <taxon>Fungi</taxon>
        <taxon>Dikarya</taxon>
        <taxon>Basidiomycota</taxon>
        <taxon>Agaricomycotina</taxon>
        <taxon>Agaricomycetes</taxon>
        <taxon>Agaricomycetidae</taxon>
        <taxon>Agaricales</taxon>
        <taxon>Marasmiineae</taxon>
        <taxon>Mycenaceae</taxon>
        <taxon>Mycena</taxon>
    </lineage>
</organism>
<feature type="region of interest" description="Disordered" evidence="1">
    <location>
        <begin position="206"/>
        <end position="227"/>
    </location>
</feature>
<evidence type="ECO:0000313" key="3">
    <source>
        <dbReference type="Proteomes" id="UP001218188"/>
    </source>
</evidence>
<evidence type="ECO:0000256" key="1">
    <source>
        <dbReference type="SAM" id="MobiDB-lite"/>
    </source>
</evidence>
<feature type="region of interest" description="Disordered" evidence="1">
    <location>
        <begin position="803"/>
        <end position="845"/>
    </location>
</feature>
<reference evidence="2" key="1">
    <citation type="submission" date="2023-03" db="EMBL/GenBank/DDBJ databases">
        <title>Massive genome expansion in bonnet fungi (Mycena s.s.) driven by repeated elements and novel gene families across ecological guilds.</title>
        <authorList>
            <consortium name="Lawrence Berkeley National Laboratory"/>
            <person name="Harder C.B."/>
            <person name="Miyauchi S."/>
            <person name="Viragh M."/>
            <person name="Kuo A."/>
            <person name="Thoen E."/>
            <person name="Andreopoulos B."/>
            <person name="Lu D."/>
            <person name="Skrede I."/>
            <person name="Drula E."/>
            <person name="Henrissat B."/>
            <person name="Morin E."/>
            <person name="Kohler A."/>
            <person name="Barry K."/>
            <person name="LaButti K."/>
            <person name="Morin E."/>
            <person name="Salamov A."/>
            <person name="Lipzen A."/>
            <person name="Mereny Z."/>
            <person name="Hegedus B."/>
            <person name="Baldrian P."/>
            <person name="Stursova M."/>
            <person name="Weitz H."/>
            <person name="Taylor A."/>
            <person name="Grigoriev I.V."/>
            <person name="Nagy L.G."/>
            <person name="Martin F."/>
            <person name="Kauserud H."/>
        </authorList>
    </citation>
    <scope>NUCLEOTIDE SEQUENCE</scope>
    <source>
        <strain evidence="2">CBHHK200</strain>
    </source>
</reference>
<dbReference type="Proteomes" id="UP001218188">
    <property type="component" value="Unassembled WGS sequence"/>
</dbReference>
<comment type="caution">
    <text evidence="2">The sequence shown here is derived from an EMBL/GenBank/DDBJ whole genome shotgun (WGS) entry which is preliminary data.</text>
</comment>
<feature type="compositionally biased region" description="Polar residues" evidence="1">
    <location>
        <begin position="214"/>
        <end position="227"/>
    </location>
</feature>
<gene>
    <name evidence="2" type="ORF">C8F04DRAFT_1196622</name>
</gene>